<dbReference type="SUPFAM" id="SSF56219">
    <property type="entry name" value="DNase I-like"/>
    <property type="match status" value="1"/>
</dbReference>
<comment type="caution">
    <text evidence="1">The sequence shown here is derived from an EMBL/GenBank/DDBJ whole genome shotgun (WGS) entry which is preliminary data.</text>
</comment>
<feature type="non-terminal residue" evidence="1">
    <location>
        <position position="121"/>
    </location>
</feature>
<evidence type="ECO:0000313" key="1">
    <source>
        <dbReference type="EMBL" id="KAF9072277.1"/>
    </source>
</evidence>
<name>A0A9P5Q080_9AGAR</name>
<sequence length="121" mass="14014">MHKSKTATFDMINELDGQEGLSSQYDVICIQEPWTDHFGNARHSFRWDIIYPTSRLRLGNKTILRSIILINRKLSSNSWRQIEVPDTNDVTAIQMSGNFGRLTIFNIYNDGTHSRTLTLLR</sequence>
<organism evidence="1 2">
    <name type="scientific">Rhodocollybia butyracea</name>
    <dbReference type="NCBI Taxonomy" id="206335"/>
    <lineage>
        <taxon>Eukaryota</taxon>
        <taxon>Fungi</taxon>
        <taxon>Dikarya</taxon>
        <taxon>Basidiomycota</taxon>
        <taxon>Agaricomycotina</taxon>
        <taxon>Agaricomycetes</taxon>
        <taxon>Agaricomycetidae</taxon>
        <taxon>Agaricales</taxon>
        <taxon>Marasmiineae</taxon>
        <taxon>Omphalotaceae</taxon>
        <taxon>Rhodocollybia</taxon>
    </lineage>
</organism>
<dbReference type="Gene3D" id="3.60.10.10">
    <property type="entry name" value="Endonuclease/exonuclease/phosphatase"/>
    <property type="match status" value="1"/>
</dbReference>
<gene>
    <name evidence="1" type="ORF">BDP27DRAFT_1180695</name>
</gene>
<reference evidence="1" key="1">
    <citation type="submission" date="2020-11" db="EMBL/GenBank/DDBJ databases">
        <authorList>
            <consortium name="DOE Joint Genome Institute"/>
            <person name="Ahrendt S."/>
            <person name="Riley R."/>
            <person name="Andreopoulos W."/>
            <person name="Labutti K."/>
            <person name="Pangilinan J."/>
            <person name="Ruiz-Duenas F.J."/>
            <person name="Barrasa J.M."/>
            <person name="Sanchez-Garcia M."/>
            <person name="Camarero S."/>
            <person name="Miyauchi S."/>
            <person name="Serrano A."/>
            <person name="Linde D."/>
            <person name="Babiker R."/>
            <person name="Drula E."/>
            <person name="Ayuso-Fernandez I."/>
            <person name="Pacheco R."/>
            <person name="Padilla G."/>
            <person name="Ferreira P."/>
            <person name="Barriuso J."/>
            <person name="Kellner H."/>
            <person name="Castanera R."/>
            <person name="Alfaro M."/>
            <person name="Ramirez L."/>
            <person name="Pisabarro A.G."/>
            <person name="Kuo A."/>
            <person name="Tritt A."/>
            <person name="Lipzen A."/>
            <person name="He G."/>
            <person name="Yan M."/>
            <person name="Ng V."/>
            <person name="Cullen D."/>
            <person name="Martin F."/>
            <person name="Rosso M.-N."/>
            <person name="Henrissat B."/>
            <person name="Hibbett D."/>
            <person name="Martinez A.T."/>
            <person name="Grigoriev I.V."/>
        </authorList>
    </citation>
    <scope>NUCLEOTIDE SEQUENCE</scope>
    <source>
        <strain evidence="1">AH 40177</strain>
    </source>
</reference>
<dbReference type="AlphaFoldDB" id="A0A9P5Q080"/>
<dbReference type="InterPro" id="IPR036691">
    <property type="entry name" value="Endo/exonu/phosph_ase_sf"/>
</dbReference>
<keyword evidence="2" id="KW-1185">Reference proteome</keyword>
<dbReference type="Proteomes" id="UP000772434">
    <property type="component" value="Unassembled WGS sequence"/>
</dbReference>
<dbReference type="EMBL" id="JADNRY010000025">
    <property type="protein sequence ID" value="KAF9072277.1"/>
    <property type="molecule type" value="Genomic_DNA"/>
</dbReference>
<dbReference type="OrthoDB" id="2840473at2759"/>
<accession>A0A9P5Q080</accession>
<proteinExistence type="predicted"/>
<protein>
    <recommendedName>
        <fullName evidence="3">Endonuclease/exonuclease/phosphatase domain-containing protein</fullName>
    </recommendedName>
</protein>
<evidence type="ECO:0008006" key="3">
    <source>
        <dbReference type="Google" id="ProtNLM"/>
    </source>
</evidence>
<evidence type="ECO:0000313" key="2">
    <source>
        <dbReference type="Proteomes" id="UP000772434"/>
    </source>
</evidence>